<protein>
    <submittedName>
        <fullName evidence="1">Uncharacterized protein</fullName>
    </submittedName>
</protein>
<dbReference type="AlphaFoldDB" id="A0A380C2U9"/>
<organism evidence="1 2">
    <name type="scientific">Serratia marcescens</name>
    <dbReference type="NCBI Taxonomy" id="615"/>
    <lineage>
        <taxon>Bacteria</taxon>
        <taxon>Pseudomonadati</taxon>
        <taxon>Pseudomonadota</taxon>
        <taxon>Gammaproteobacteria</taxon>
        <taxon>Enterobacterales</taxon>
        <taxon>Yersiniaceae</taxon>
        <taxon>Serratia</taxon>
    </lineage>
</organism>
<gene>
    <name evidence="1" type="ORF">NCTC10211_03199</name>
</gene>
<evidence type="ECO:0000313" key="2">
    <source>
        <dbReference type="Proteomes" id="UP000254765"/>
    </source>
</evidence>
<dbReference type="Proteomes" id="UP000254765">
    <property type="component" value="Unassembled WGS sequence"/>
</dbReference>
<accession>A0A380C2U9</accession>
<sequence length="29" mass="3073">MFNAPVVLILALLYALAAAWDGSAALLFH</sequence>
<proteinExistence type="predicted"/>
<reference evidence="1 2" key="1">
    <citation type="submission" date="2018-06" db="EMBL/GenBank/DDBJ databases">
        <authorList>
            <consortium name="Pathogen Informatics"/>
            <person name="Doyle S."/>
        </authorList>
    </citation>
    <scope>NUCLEOTIDE SEQUENCE [LARGE SCALE GENOMIC DNA]</scope>
    <source>
        <strain evidence="1 2">NCTC10211</strain>
    </source>
</reference>
<name>A0A380C2U9_SERMA</name>
<evidence type="ECO:0000313" key="1">
    <source>
        <dbReference type="EMBL" id="SUI56249.1"/>
    </source>
</evidence>
<dbReference type="EMBL" id="UGYK01000002">
    <property type="protein sequence ID" value="SUI56249.1"/>
    <property type="molecule type" value="Genomic_DNA"/>
</dbReference>